<comment type="caution">
    <text evidence="2">The sequence shown here is derived from an EMBL/GenBank/DDBJ whole genome shotgun (WGS) entry which is preliminary data.</text>
</comment>
<dbReference type="Proteomes" id="UP000197138">
    <property type="component" value="Unassembled WGS sequence"/>
</dbReference>
<reference evidence="3" key="1">
    <citation type="journal article" date="2017" name="Plant J.">
        <title>The pomegranate (Punica granatum L.) genome and the genomics of punicalagin biosynthesis.</title>
        <authorList>
            <person name="Qin G."/>
            <person name="Xu C."/>
            <person name="Ming R."/>
            <person name="Tang H."/>
            <person name="Guyot R."/>
            <person name="Kramer E.M."/>
            <person name="Hu Y."/>
            <person name="Yi X."/>
            <person name="Qi Y."/>
            <person name="Xu X."/>
            <person name="Gao Z."/>
            <person name="Pan H."/>
            <person name="Jian J."/>
            <person name="Tian Y."/>
            <person name="Yue Z."/>
            <person name="Xu Y."/>
        </authorList>
    </citation>
    <scope>NUCLEOTIDE SEQUENCE [LARGE SCALE GENOMIC DNA]</scope>
    <source>
        <strain evidence="3">cv. Dabenzi</strain>
    </source>
</reference>
<evidence type="ECO:0000313" key="3">
    <source>
        <dbReference type="Proteomes" id="UP000197138"/>
    </source>
</evidence>
<organism evidence="2 3">
    <name type="scientific">Punica granatum</name>
    <name type="common">Pomegranate</name>
    <dbReference type="NCBI Taxonomy" id="22663"/>
    <lineage>
        <taxon>Eukaryota</taxon>
        <taxon>Viridiplantae</taxon>
        <taxon>Streptophyta</taxon>
        <taxon>Embryophyta</taxon>
        <taxon>Tracheophyta</taxon>
        <taxon>Spermatophyta</taxon>
        <taxon>Magnoliopsida</taxon>
        <taxon>eudicotyledons</taxon>
        <taxon>Gunneridae</taxon>
        <taxon>Pentapetalae</taxon>
        <taxon>rosids</taxon>
        <taxon>malvids</taxon>
        <taxon>Myrtales</taxon>
        <taxon>Lythraceae</taxon>
        <taxon>Punica</taxon>
    </lineage>
</organism>
<dbReference type="AlphaFoldDB" id="A0A218WXA7"/>
<gene>
    <name evidence="2" type="ORF">CDL15_Pgr016741</name>
</gene>
<evidence type="ECO:0000256" key="1">
    <source>
        <dbReference type="SAM" id="MobiDB-lite"/>
    </source>
</evidence>
<proteinExistence type="predicted"/>
<protein>
    <submittedName>
        <fullName evidence="2">Uncharacterized protein</fullName>
    </submittedName>
</protein>
<dbReference type="EMBL" id="MTKT01002534">
    <property type="protein sequence ID" value="OWM77344.1"/>
    <property type="molecule type" value="Genomic_DNA"/>
</dbReference>
<accession>A0A218WXA7</accession>
<feature type="region of interest" description="Disordered" evidence="1">
    <location>
        <begin position="40"/>
        <end position="71"/>
    </location>
</feature>
<name>A0A218WXA7_PUNGR</name>
<evidence type="ECO:0000313" key="2">
    <source>
        <dbReference type="EMBL" id="OWM77344.1"/>
    </source>
</evidence>
<sequence length="71" mass="7828">MEECLNVCEAMYKARFADHSVDRQARWGIANLSSVALTGRRGLGQEEASGEGGSTRIRGGMSGRRSRKQRK</sequence>